<organism evidence="3 4">
    <name type="scientific">Paenibacillus lautus</name>
    <name type="common">Bacillus lautus</name>
    <dbReference type="NCBI Taxonomy" id="1401"/>
    <lineage>
        <taxon>Bacteria</taxon>
        <taxon>Bacillati</taxon>
        <taxon>Bacillota</taxon>
        <taxon>Bacilli</taxon>
        <taxon>Bacillales</taxon>
        <taxon>Paenibacillaceae</taxon>
        <taxon>Paenibacillus</taxon>
    </lineage>
</organism>
<dbReference type="Pfam" id="PF01547">
    <property type="entry name" value="SBP_bac_1"/>
    <property type="match status" value="1"/>
</dbReference>
<name>A0A385TSG3_PAELA</name>
<dbReference type="PROSITE" id="PS51257">
    <property type="entry name" value="PROKAR_LIPOPROTEIN"/>
    <property type="match status" value="1"/>
</dbReference>
<sequence length="461" mass="50953">MKTKSKFAGMLMLLLVFALSACSGGSNGTNGGTASSTPDASKPGQEASTGTDQKEPVTIEFMGHGNPNEKKIFEKLIASFEEKYPHVTVKYTSVPPGEYSQKMTTLISSGKVPDVFYVGGPEFYRFAEAGTLLNIQSYLDQTSLFNPDNVWKQAMDRYRFDGSKVGAGDLYGLPKDVGPWAFVYNKDLFDKAGVSYPSATAGEWTWDDMLEAAQKLTVDNNGDGKPEQYGVGAYSLESAVWGNGGEYIDYATGTVKVNEPAFYEAMQFVADLNLKFKVSPNQEAEQAMNAYTRFINGQLGMFAMGPWDQPAFWELPFDWDIAAWPASPNTGQTATWLGSMGFAVSAKSKHPQEAFDLAAFLSLDEQGQRENYQLGQAVPNLINMAEGEFKEMDKGPQTRQVFLDIIQDYGRPDVIAFSKDTQWMDTFNQNASKVWNGEMSAKDFTAEIQPKMQELYDKGNK</sequence>
<feature type="signal peptide" evidence="2">
    <location>
        <begin position="1"/>
        <end position="28"/>
    </location>
</feature>
<keyword evidence="2" id="KW-0732">Signal</keyword>
<protein>
    <submittedName>
        <fullName evidence="3">Sugar ABC transporter substrate-binding protein</fullName>
    </submittedName>
</protein>
<reference evidence="3 4" key="1">
    <citation type="submission" date="2018-09" db="EMBL/GenBank/DDBJ databases">
        <title>Genome Sequence of Paenibacillus lautus Strain E7593-69, Azo Dye-Degrading Bacteria, Isolated from Commercial Tattoo Inks.</title>
        <authorList>
            <person name="Nho S.W."/>
            <person name="Kim S.-J."/>
            <person name="Kweon O."/>
            <person name="Cerniglia C.E."/>
        </authorList>
    </citation>
    <scope>NUCLEOTIDE SEQUENCE [LARGE SCALE GENOMIC DNA]</scope>
    <source>
        <strain evidence="3 4">E7593-69</strain>
    </source>
</reference>
<dbReference type="CDD" id="cd13585">
    <property type="entry name" value="PBP2_TMBP_like"/>
    <property type="match status" value="1"/>
</dbReference>
<evidence type="ECO:0000313" key="4">
    <source>
        <dbReference type="Proteomes" id="UP000266552"/>
    </source>
</evidence>
<feature type="chain" id="PRO_5017367632" evidence="2">
    <location>
        <begin position="29"/>
        <end position="461"/>
    </location>
</feature>
<dbReference type="PANTHER" id="PTHR43649">
    <property type="entry name" value="ARABINOSE-BINDING PROTEIN-RELATED"/>
    <property type="match status" value="1"/>
</dbReference>
<dbReference type="KEGG" id="plw:D5F53_12460"/>
<evidence type="ECO:0000256" key="2">
    <source>
        <dbReference type="SAM" id="SignalP"/>
    </source>
</evidence>
<dbReference type="Gene3D" id="3.40.190.10">
    <property type="entry name" value="Periplasmic binding protein-like II"/>
    <property type="match status" value="1"/>
</dbReference>
<keyword evidence="4" id="KW-1185">Reference proteome</keyword>
<evidence type="ECO:0000256" key="1">
    <source>
        <dbReference type="SAM" id="MobiDB-lite"/>
    </source>
</evidence>
<evidence type="ECO:0000313" key="3">
    <source>
        <dbReference type="EMBL" id="AYB44055.1"/>
    </source>
</evidence>
<dbReference type="PANTHER" id="PTHR43649:SF12">
    <property type="entry name" value="DIACETYLCHITOBIOSE BINDING PROTEIN DASA"/>
    <property type="match status" value="1"/>
</dbReference>
<feature type="region of interest" description="Disordered" evidence="1">
    <location>
        <begin position="27"/>
        <end position="66"/>
    </location>
</feature>
<dbReference type="Proteomes" id="UP000266552">
    <property type="component" value="Chromosome"/>
</dbReference>
<dbReference type="InterPro" id="IPR050490">
    <property type="entry name" value="Bact_solute-bd_prot1"/>
</dbReference>
<dbReference type="SUPFAM" id="SSF53850">
    <property type="entry name" value="Periplasmic binding protein-like II"/>
    <property type="match status" value="1"/>
</dbReference>
<dbReference type="EMBL" id="CP032412">
    <property type="protein sequence ID" value="AYB44055.1"/>
    <property type="molecule type" value="Genomic_DNA"/>
</dbReference>
<gene>
    <name evidence="3" type="ORF">D5F53_12460</name>
</gene>
<accession>A0A385TSG3</accession>
<dbReference type="AlphaFoldDB" id="A0A385TSG3"/>
<dbReference type="RefSeq" id="WP_119847963.1">
    <property type="nucleotide sequence ID" value="NZ_CP032412.1"/>
</dbReference>
<proteinExistence type="predicted"/>
<dbReference type="InterPro" id="IPR006059">
    <property type="entry name" value="SBP"/>
</dbReference>